<protein>
    <submittedName>
        <fullName evidence="1">Uncharacterized protein</fullName>
    </submittedName>
</protein>
<name>A0A0S4KW70_9CAUD</name>
<dbReference type="RefSeq" id="YP_009222668.1">
    <property type="nucleotide sequence ID" value="NC_029065.1"/>
</dbReference>
<evidence type="ECO:0000313" key="1">
    <source>
        <dbReference type="EMBL" id="CUR44289.1"/>
    </source>
</evidence>
<accession>A0A0S4KW70</accession>
<keyword evidence="2" id="KW-1185">Reference proteome</keyword>
<evidence type="ECO:0000313" key="2">
    <source>
        <dbReference type="Proteomes" id="UP000204441"/>
    </source>
</evidence>
<dbReference type="Proteomes" id="UP000204441">
    <property type="component" value="Genome"/>
</dbReference>
<sequence length="56" mass="6080">MSVSLHVTVITDFGSSTDIIKFNYFTDAVDAKRALLDEYSELNALAIVVTILEGTA</sequence>
<reference evidence="2" key="1">
    <citation type="submission" date="2015-10" db="EMBL/GenBank/DDBJ databases">
        <authorList>
            <person name="Millard A."/>
        </authorList>
    </citation>
    <scope>NUCLEOTIDE SEQUENCE [LARGE SCALE GENOMIC DNA]</scope>
</reference>
<organism evidence="1 2">
    <name type="scientific">Pseudomonas phage VCM</name>
    <dbReference type="NCBI Taxonomy" id="1729937"/>
    <lineage>
        <taxon>Viruses</taxon>
        <taxon>Duplodnaviria</taxon>
        <taxon>Heunggongvirae</taxon>
        <taxon>Uroviricota</taxon>
        <taxon>Caudoviricetes</taxon>
        <taxon>Vandenendeviridae</taxon>
        <taxon>Gorskivirinae</taxon>
        <taxon>Kremarvirus</taxon>
        <taxon>Kremarvirus VCM</taxon>
        <taxon>Otagovirus VCM</taxon>
    </lineage>
</organism>
<dbReference type="GeneID" id="26799039"/>
<dbReference type="KEGG" id="vg:26799039"/>
<gene>
    <name evidence="1" type="ORF">VCM_00070</name>
</gene>
<proteinExistence type="predicted"/>
<dbReference type="EMBL" id="LN887844">
    <property type="protein sequence ID" value="CUR44289.1"/>
    <property type="molecule type" value="Genomic_DNA"/>
</dbReference>